<dbReference type="EMBL" id="JAQNDL010000005">
    <property type="protein sequence ID" value="MDC0723574.1"/>
    <property type="molecule type" value="Genomic_DNA"/>
</dbReference>
<evidence type="ECO:0000313" key="2">
    <source>
        <dbReference type="Proteomes" id="UP001221686"/>
    </source>
</evidence>
<organism evidence="1 2">
    <name type="scientific">Nannocystis bainbridge</name>
    <dbReference type="NCBI Taxonomy" id="2995303"/>
    <lineage>
        <taxon>Bacteria</taxon>
        <taxon>Pseudomonadati</taxon>
        <taxon>Myxococcota</taxon>
        <taxon>Polyangia</taxon>
        <taxon>Nannocystales</taxon>
        <taxon>Nannocystaceae</taxon>
        <taxon>Nannocystis</taxon>
    </lineage>
</organism>
<proteinExistence type="predicted"/>
<dbReference type="Proteomes" id="UP001221686">
    <property type="component" value="Unassembled WGS sequence"/>
</dbReference>
<gene>
    <name evidence="1" type="ORF">POL25_42220</name>
</gene>
<reference evidence="1 2" key="1">
    <citation type="submission" date="2022-11" db="EMBL/GenBank/DDBJ databases">
        <title>Minimal conservation of predation-associated metabolite biosynthetic gene clusters underscores biosynthetic potential of Myxococcota including descriptions for ten novel species: Archangium lansinium sp. nov., Myxococcus landrumus sp. nov., Nannocystis bai.</title>
        <authorList>
            <person name="Ahearne A."/>
            <person name="Stevens C."/>
            <person name="Dowd S."/>
        </authorList>
    </citation>
    <scope>NUCLEOTIDE SEQUENCE [LARGE SCALE GENOMIC DNA]</scope>
    <source>
        <strain evidence="1 2">BB15-2</strain>
    </source>
</reference>
<name>A0ABT5ECI5_9BACT</name>
<comment type="caution">
    <text evidence="1">The sequence shown here is derived from an EMBL/GenBank/DDBJ whole genome shotgun (WGS) entry which is preliminary data.</text>
</comment>
<evidence type="ECO:0000313" key="1">
    <source>
        <dbReference type="EMBL" id="MDC0723574.1"/>
    </source>
</evidence>
<protein>
    <submittedName>
        <fullName evidence="1">Uncharacterized protein</fullName>
    </submittedName>
</protein>
<dbReference type="RefSeq" id="WP_272092118.1">
    <property type="nucleotide sequence ID" value="NZ_JAQNDL010000005.1"/>
</dbReference>
<accession>A0ABT5ECI5</accession>
<sequence>MHSKNLLTLLTSILVLGVPAVVLAAVSWTAYVSEENGGPWAYCGPSSQAASGFQCSGSYCDNVRLRCETLPFGITVTGYNVSNAFSEEDDGLGTVTSEGWYRYDGDNYHVCNFSGAAGILTGIRCQGSYCNNITLECATPTTSLGQPATLTSCEWTDYYSEEDGALSYPEGANRFVTGVRCHGSYCDDKSFYVCSLGT</sequence>
<keyword evidence="2" id="KW-1185">Reference proteome</keyword>